<dbReference type="EC" id="4.2.1.136" evidence="7"/>
<dbReference type="GO" id="GO:0052856">
    <property type="term" value="F:NAD(P)HX epimerase activity"/>
    <property type="evidence" value="ECO:0007669"/>
    <property type="project" value="UniProtKB-EC"/>
</dbReference>
<evidence type="ECO:0000313" key="23">
    <source>
        <dbReference type="Proteomes" id="UP000481583"/>
    </source>
</evidence>
<comment type="similarity">
    <text evidence="4">In the N-terminal section; belongs to the NnrE/AIBP family.</text>
</comment>
<dbReference type="Proteomes" id="UP000481583">
    <property type="component" value="Unassembled WGS sequence"/>
</dbReference>
<dbReference type="PROSITE" id="PS51385">
    <property type="entry name" value="YJEF_N"/>
    <property type="match status" value="1"/>
</dbReference>
<dbReference type="GO" id="GO:0046872">
    <property type="term" value="F:metal ion binding"/>
    <property type="evidence" value="ECO:0007669"/>
    <property type="project" value="UniProtKB-KW"/>
</dbReference>
<comment type="catalytic activity">
    <reaction evidence="1">
        <text>(6R)-NADHX = (6S)-NADHX</text>
        <dbReference type="Rhea" id="RHEA:32215"/>
        <dbReference type="ChEBI" id="CHEBI:64074"/>
        <dbReference type="ChEBI" id="CHEBI:64075"/>
        <dbReference type="EC" id="5.1.99.6"/>
    </reaction>
</comment>
<evidence type="ECO:0000256" key="2">
    <source>
        <dbReference type="ARBA" id="ARBA00000909"/>
    </source>
</evidence>
<sequence length="219" mass="21893">MRTAYAVETIRAAEAALMAQLPEGALMQRAAAGLAAACGQMLNGVGVYGARITLLVGSGDNGGDALYAGARLARRGAAVTAVLLRPERAHAAGLAALRKAGGRTADDPAKALGEADLVLDGIVGIGGKGSLRDDAAELLRAVTAPIVAVDLPSGIDADTGEVGGDAVTAAATVTFGAYKPGLLIDPGAERVGALRLIDIGLTPHLPEHPDLEALQHADV</sequence>
<name>A0A6G4UFB3_9ACTN</name>
<comment type="catalytic activity">
    <reaction evidence="2">
        <text>(6R)-NADPHX = (6S)-NADPHX</text>
        <dbReference type="Rhea" id="RHEA:32227"/>
        <dbReference type="ChEBI" id="CHEBI:64076"/>
        <dbReference type="ChEBI" id="CHEBI:64077"/>
        <dbReference type="EC" id="5.1.99.6"/>
    </reaction>
</comment>
<dbReference type="RefSeq" id="WP_165246269.1">
    <property type="nucleotide sequence ID" value="NZ_JAAKZV010000589.1"/>
</dbReference>
<dbReference type="SUPFAM" id="SSF64153">
    <property type="entry name" value="YjeF N-terminal domain-like"/>
    <property type="match status" value="1"/>
</dbReference>
<evidence type="ECO:0000256" key="13">
    <source>
        <dbReference type="ARBA" id="ARBA00023027"/>
    </source>
</evidence>
<keyword evidence="12" id="KW-0521">NADP</keyword>
<dbReference type="Pfam" id="PF03853">
    <property type="entry name" value="YjeF_N"/>
    <property type="match status" value="1"/>
</dbReference>
<dbReference type="EC" id="5.1.99.6" evidence="6"/>
<protein>
    <recommendedName>
        <fullName evidence="8">Bifunctional NAD(P)H-hydrate repair enzyme Nnr</fullName>
        <ecNumber evidence="7">4.2.1.136</ecNumber>
        <ecNumber evidence="6">5.1.99.6</ecNumber>
    </recommendedName>
    <alternativeName>
        <fullName evidence="18">Nicotinamide nucleotide repair protein</fullName>
    </alternativeName>
</protein>
<dbReference type="Gene3D" id="3.40.50.10260">
    <property type="entry name" value="YjeF N-terminal domain"/>
    <property type="match status" value="1"/>
</dbReference>
<evidence type="ECO:0000256" key="8">
    <source>
        <dbReference type="ARBA" id="ARBA00018591"/>
    </source>
</evidence>
<organism evidence="22 23">
    <name type="scientific">Streptomyces coryli</name>
    <dbReference type="NCBI Taxonomy" id="1128680"/>
    <lineage>
        <taxon>Bacteria</taxon>
        <taxon>Bacillati</taxon>
        <taxon>Actinomycetota</taxon>
        <taxon>Actinomycetes</taxon>
        <taxon>Kitasatosporales</taxon>
        <taxon>Streptomycetaceae</taxon>
        <taxon>Streptomyces</taxon>
    </lineage>
</organism>
<evidence type="ECO:0000256" key="18">
    <source>
        <dbReference type="ARBA" id="ARBA00032624"/>
    </source>
</evidence>
<evidence type="ECO:0000256" key="14">
    <source>
        <dbReference type="ARBA" id="ARBA00023235"/>
    </source>
</evidence>
<evidence type="ECO:0000256" key="6">
    <source>
        <dbReference type="ARBA" id="ARBA00012228"/>
    </source>
</evidence>
<evidence type="ECO:0000256" key="20">
    <source>
        <dbReference type="ARBA" id="ARBA00049209"/>
    </source>
</evidence>
<evidence type="ECO:0000256" key="15">
    <source>
        <dbReference type="ARBA" id="ARBA00023239"/>
    </source>
</evidence>
<evidence type="ECO:0000259" key="21">
    <source>
        <dbReference type="PROSITE" id="PS51385"/>
    </source>
</evidence>
<evidence type="ECO:0000256" key="17">
    <source>
        <dbReference type="ARBA" id="ARBA00025153"/>
    </source>
</evidence>
<dbReference type="NCBIfam" id="TIGR00197">
    <property type="entry name" value="yjeF_nterm"/>
    <property type="match status" value="1"/>
</dbReference>
<evidence type="ECO:0000313" key="22">
    <source>
        <dbReference type="EMBL" id="NGN70499.1"/>
    </source>
</evidence>
<dbReference type="AlphaFoldDB" id="A0A6G4UFB3"/>
<evidence type="ECO:0000256" key="3">
    <source>
        <dbReference type="ARBA" id="ARBA00001958"/>
    </source>
</evidence>
<evidence type="ECO:0000256" key="12">
    <source>
        <dbReference type="ARBA" id="ARBA00022857"/>
    </source>
</evidence>
<evidence type="ECO:0000256" key="7">
    <source>
        <dbReference type="ARBA" id="ARBA00013129"/>
    </source>
</evidence>
<evidence type="ECO:0000256" key="19">
    <source>
        <dbReference type="ARBA" id="ARBA00048238"/>
    </source>
</evidence>
<keyword evidence="9" id="KW-0479">Metal-binding</keyword>
<proteinExistence type="inferred from homology"/>
<dbReference type="GO" id="GO:0005524">
    <property type="term" value="F:ATP binding"/>
    <property type="evidence" value="ECO:0007669"/>
    <property type="project" value="UniProtKB-KW"/>
</dbReference>
<evidence type="ECO:0000256" key="1">
    <source>
        <dbReference type="ARBA" id="ARBA00000013"/>
    </source>
</evidence>
<comment type="function">
    <text evidence="17">Bifunctional enzyme that catalyzes the epimerization of the S- and R-forms of NAD(P)HX and the dehydration of the S-form of NAD(P)HX at the expense of ADP, which is converted to AMP. This allows the repair of both epimers of NAD(P)HX, a damaged form of NAD(P)H that is a result of enzymatic or heat-dependent hydration.</text>
</comment>
<dbReference type="GO" id="GO:0052855">
    <property type="term" value="F:ADP-dependent NAD(P)H-hydrate dehydratase activity"/>
    <property type="evidence" value="ECO:0007669"/>
    <property type="project" value="UniProtKB-EC"/>
</dbReference>
<dbReference type="HAMAP" id="MF_01966">
    <property type="entry name" value="NADHX_epimerase"/>
    <property type="match status" value="1"/>
</dbReference>
<evidence type="ECO:0000256" key="4">
    <source>
        <dbReference type="ARBA" id="ARBA00006001"/>
    </source>
</evidence>
<evidence type="ECO:0000256" key="10">
    <source>
        <dbReference type="ARBA" id="ARBA00022741"/>
    </source>
</evidence>
<reference evidence="22 23" key="1">
    <citation type="submission" date="2020-02" db="EMBL/GenBank/DDBJ databases">
        <title>Whole-genome analyses of novel actinobacteria.</title>
        <authorList>
            <person name="Sahin N."/>
        </authorList>
    </citation>
    <scope>NUCLEOTIDE SEQUENCE [LARGE SCALE GENOMIC DNA]</scope>
    <source>
        <strain evidence="22 23">A7024</strain>
    </source>
</reference>
<dbReference type="EMBL" id="JAAKZV010000589">
    <property type="protein sequence ID" value="NGN70499.1"/>
    <property type="molecule type" value="Genomic_DNA"/>
</dbReference>
<feature type="non-terminal residue" evidence="22">
    <location>
        <position position="219"/>
    </location>
</feature>
<keyword evidence="16" id="KW-0511">Multifunctional enzyme</keyword>
<keyword evidence="14 22" id="KW-0413">Isomerase</keyword>
<gene>
    <name evidence="22" type="ORF">G5C51_42330</name>
</gene>
<comment type="caution">
    <text evidence="22">The sequence shown here is derived from an EMBL/GenBank/DDBJ whole genome shotgun (WGS) entry which is preliminary data.</text>
</comment>
<keyword evidence="13" id="KW-0520">NAD</keyword>
<evidence type="ECO:0000256" key="16">
    <source>
        <dbReference type="ARBA" id="ARBA00023268"/>
    </source>
</evidence>
<comment type="catalytic activity">
    <reaction evidence="20">
        <text>(6S)-NADPHX + ADP = AMP + phosphate + NADPH + H(+)</text>
        <dbReference type="Rhea" id="RHEA:32235"/>
        <dbReference type="ChEBI" id="CHEBI:15378"/>
        <dbReference type="ChEBI" id="CHEBI:43474"/>
        <dbReference type="ChEBI" id="CHEBI:57783"/>
        <dbReference type="ChEBI" id="CHEBI:64076"/>
        <dbReference type="ChEBI" id="CHEBI:456215"/>
        <dbReference type="ChEBI" id="CHEBI:456216"/>
        <dbReference type="EC" id="4.2.1.136"/>
    </reaction>
</comment>
<dbReference type="InterPro" id="IPR004443">
    <property type="entry name" value="YjeF_N_dom"/>
</dbReference>
<dbReference type="InterPro" id="IPR036652">
    <property type="entry name" value="YjeF_N_dom_sf"/>
</dbReference>
<evidence type="ECO:0000256" key="11">
    <source>
        <dbReference type="ARBA" id="ARBA00022840"/>
    </source>
</evidence>
<keyword evidence="15" id="KW-0456">Lyase</keyword>
<evidence type="ECO:0000256" key="9">
    <source>
        <dbReference type="ARBA" id="ARBA00022723"/>
    </source>
</evidence>
<comment type="catalytic activity">
    <reaction evidence="19">
        <text>(6S)-NADHX + ADP = AMP + phosphate + NADH + H(+)</text>
        <dbReference type="Rhea" id="RHEA:32223"/>
        <dbReference type="ChEBI" id="CHEBI:15378"/>
        <dbReference type="ChEBI" id="CHEBI:43474"/>
        <dbReference type="ChEBI" id="CHEBI:57945"/>
        <dbReference type="ChEBI" id="CHEBI:64074"/>
        <dbReference type="ChEBI" id="CHEBI:456215"/>
        <dbReference type="ChEBI" id="CHEBI:456216"/>
        <dbReference type="EC" id="4.2.1.136"/>
    </reaction>
</comment>
<dbReference type="FunFam" id="3.40.50.10260:FF:000008">
    <property type="entry name" value="Multifunctional fusion protein"/>
    <property type="match status" value="1"/>
</dbReference>
<evidence type="ECO:0000256" key="5">
    <source>
        <dbReference type="ARBA" id="ARBA00009524"/>
    </source>
</evidence>
<keyword evidence="10" id="KW-0547">Nucleotide-binding</keyword>
<feature type="domain" description="YjeF N-terminal" evidence="21">
    <location>
        <begin position="10"/>
        <end position="207"/>
    </location>
</feature>
<comment type="cofactor">
    <cofactor evidence="3">
        <name>K(+)</name>
        <dbReference type="ChEBI" id="CHEBI:29103"/>
    </cofactor>
</comment>
<comment type="similarity">
    <text evidence="5">In the C-terminal section; belongs to the NnrD/CARKD family.</text>
</comment>
<accession>A0A6G4UFB3</accession>
<keyword evidence="23" id="KW-1185">Reference proteome</keyword>
<keyword evidence="11" id="KW-0067">ATP-binding</keyword>